<accession>A0A0N4V634</accession>
<evidence type="ECO:0000256" key="1">
    <source>
        <dbReference type="SAM" id="MobiDB-lite"/>
    </source>
</evidence>
<reference evidence="2 3" key="2">
    <citation type="submission" date="2018-10" db="EMBL/GenBank/DDBJ databases">
        <authorList>
            <consortium name="Pathogen Informatics"/>
        </authorList>
    </citation>
    <scope>NUCLEOTIDE SEQUENCE [LARGE SCALE GENOMIC DNA]</scope>
</reference>
<proteinExistence type="predicted"/>
<dbReference type="Gene3D" id="1.25.40.10">
    <property type="entry name" value="Tetratricopeptide repeat domain"/>
    <property type="match status" value="1"/>
</dbReference>
<name>A0A0N4V634_ENTVE</name>
<dbReference type="WBParaSite" id="EVEC_0000570601-mRNA-1">
    <property type="protein sequence ID" value="EVEC_0000570601-mRNA-1"/>
    <property type="gene ID" value="EVEC_0000570601"/>
</dbReference>
<dbReference type="InterPro" id="IPR011990">
    <property type="entry name" value="TPR-like_helical_dom_sf"/>
</dbReference>
<dbReference type="GO" id="GO:0036064">
    <property type="term" value="C:ciliary basal body"/>
    <property type="evidence" value="ECO:0007669"/>
    <property type="project" value="TreeGrafter"/>
</dbReference>
<dbReference type="AlphaFoldDB" id="A0A0N4V634"/>
<reference evidence="4" key="1">
    <citation type="submission" date="2017-02" db="UniProtKB">
        <authorList>
            <consortium name="WormBaseParasite"/>
        </authorList>
    </citation>
    <scope>IDENTIFICATION</scope>
</reference>
<protein>
    <submittedName>
        <fullName evidence="4">TPR_REGION domain-containing protein</fullName>
    </submittedName>
</protein>
<evidence type="ECO:0000313" key="2">
    <source>
        <dbReference type="EMBL" id="VDD90566.1"/>
    </source>
</evidence>
<dbReference type="PANTHER" id="PTHR44177:SF1">
    <property type="entry name" value="TETRATRICOPEPTIDE REPEAT PROTEIN 8"/>
    <property type="match status" value="1"/>
</dbReference>
<evidence type="ECO:0000313" key="3">
    <source>
        <dbReference type="Proteomes" id="UP000274131"/>
    </source>
</evidence>
<feature type="region of interest" description="Disordered" evidence="1">
    <location>
        <begin position="76"/>
        <end position="97"/>
    </location>
</feature>
<dbReference type="InterPro" id="IPR028796">
    <property type="entry name" value="BBS8"/>
</dbReference>
<dbReference type="STRING" id="51028.A0A0N4V634"/>
<dbReference type="PANTHER" id="PTHR44177">
    <property type="entry name" value="TETRATRICOPEPTIDE REPEAT PROTEIN 8"/>
    <property type="match status" value="1"/>
</dbReference>
<keyword evidence="3" id="KW-1185">Reference proteome</keyword>
<dbReference type="SUPFAM" id="SSF48439">
    <property type="entry name" value="Protein prenylyltransferase"/>
    <property type="match status" value="1"/>
</dbReference>
<dbReference type="GO" id="GO:0034464">
    <property type="term" value="C:BBSome"/>
    <property type="evidence" value="ECO:0007669"/>
    <property type="project" value="InterPro"/>
</dbReference>
<gene>
    <name evidence="2" type="ORF">EVEC_LOCUS5317</name>
</gene>
<dbReference type="Proteomes" id="UP000274131">
    <property type="component" value="Unassembled WGS sequence"/>
</dbReference>
<dbReference type="EMBL" id="UXUI01008125">
    <property type="protein sequence ID" value="VDD90566.1"/>
    <property type="molecule type" value="Genomic_DNA"/>
</dbReference>
<sequence>MELNMFFQALQLFNRNKVEDATDLCTQILNKDPYDQAAWGLKMTCLTELVYVDELEYEERGLAEIFLDDNIVETSSRRGTSYSRPVSSSTGPTQAVR</sequence>
<dbReference type="GO" id="GO:1905515">
    <property type="term" value="P:non-motile cilium assembly"/>
    <property type="evidence" value="ECO:0007669"/>
    <property type="project" value="InterPro"/>
</dbReference>
<evidence type="ECO:0000313" key="4">
    <source>
        <dbReference type="WBParaSite" id="EVEC_0000570601-mRNA-1"/>
    </source>
</evidence>
<dbReference type="OrthoDB" id="421121at2759"/>
<organism evidence="4">
    <name type="scientific">Enterobius vermicularis</name>
    <name type="common">Human pinworm</name>
    <dbReference type="NCBI Taxonomy" id="51028"/>
    <lineage>
        <taxon>Eukaryota</taxon>
        <taxon>Metazoa</taxon>
        <taxon>Ecdysozoa</taxon>
        <taxon>Nematoda</taxon>
        <taxon>Chromadorea</taxon>
        <taxon>Rhabditida</taxon>
        <taxon>Spirurina</taxon>
        <taxon>Oxyuridomorpha</taxon>
        <taxon>Oxyuroidea</taxon>
        <taxon>Oxyuridae</taxon>
        <taxon>Enterobius</taxon>
    </lineage>
</organism>
<dbReference type="CDD" id="cd21341">
    <property type="entry name" value="TTC8_N"/>
    <property type="match status" value="1"/>
</dbReference>
<dbReference type="GO" id="GO:0097730">
    <property type="term" value="C:non-motile cilium"/>
    <property type="evidence" value="ECO:0007669"/>
    <property type="project" value="TreeGrafter"/>
</dbReference>